<comment type="caution">
    <text evidence="1">The sequence shown here is derived from an EMBL/GenBank/DDBJ whole genome shotgun (WGS) entry which is preliminary data.</text>
</comment>
<dbReference type="AlphaFoldDB" id="V5FRJ8"/>
<organism evidence="1 2">
    <name type="scientific">Byssochlamys spectabilis (strain No. 5 / NBRC 109023)</name>
    <name type="common">Paecilomyces variotii</name>
    <dbReference type="NCBI Taxonomy" id="1356009"/>
    <lineage>
        <taxon>Eukaryota</taxon>
        <taxon>Fungi</taxon>
        <taxon>Dikarya</taxon>
        <taxon>Ascomycota</taxon>
        <taxon>Pezizomycotina</taxon>
        <taxon>Eurotiomycetes</taxon>
        <taxon>Eurotiomycetidae</taxon>
        <taxon>Eurotiales</taxon>
        <taxon>Thermoascaceae</taxon>
        <taxon>Paecilomyces</taxon>
    </lineage>
</organism>
<sequence length="493" mass="57164">MDRLPRVQKARLHEVADSLLEIYQTLAKMRFIDPGGIQKGPHDMKHLLPLYEELGLDPSIIYLYSILPYVDTALAGNSDFFHGGEFVDFRNHDDVKRGRDPFLVGPYGDDFEAEGGPYIRPWVTPLSQLGNHQSVIIYDAREHRIWIIDQEGWSSTDPALRGVPDGQREGVNANSIEHIPSRPAGHVLRDINRWYLSLIELPGGGDNSGLEWSTRSLDLEALYRTHGWPDNFDGEAFEMAQAREYAAYRAKYFAERPLREVNTYRGWSRPTKRMVRMHREKVNIALTTDEEWTARYDLLKAEKLKKRNEDDLKKAQEVADRMCPGGVCQRTEELPLWEAEMLRDESKGKLESAEAHRNWAEEFKDSDPERARYFRVQHHHKEKKARICRMAYEAAKADAERLCPGKSFASATGIKSLGQQDTKTRVQFHRDAVISIERDIQELREWAAQLPEEAMNARERVERDIQVQERALKDMRHMQKTAERWLEKQGNTE</sequence>
<dbReference type="InParanoid" id="V5FRJ8"/>
<gene>
    <name evidence="1" type="ORF">PVAR5_0866</name>
</gene>
<dbReference type="EMBL" id="BAUL01000020">
    <property type="protein sequence ID" value="GAD92276.1"/>
    <property type="molecule type" value="Genomic_DNA"/>
</dbReference>
<accession>V5FRJ8</accession>
<protein>
    <submittedName>
        <fullName evidence="1">Uncharacterized protein</fullName>
    </submittedName>
</protein>
<evidence type="ECO:0000313" key="1">
    <source>
        <dbReference type="EMBL" id="GAD92276.1"/>
    </source>
</evidence>
<dbReference type="HOGENOM" id="CLU_507280_0_0_1"/>
<dbReference type="OrthoDB" id="5327951at2759"/>
<dbReference type="Proteomes" id="UP000018001">
    <property type="component" value="Unassembled WGS sequence"/>
</dbReference>
<dbReference type="eggNOG" id="ENOG502SRP7">
    <property type="taxonomic scope" value="Eukaryota"/>
</dbReference>
<keyword evidence="2" id="KW-1185">Reference proteome</keyword>
<reference evidence="2" key="1">
    <citation type="journal article" date="2014" name="Genome Announc.">
        <title>Draft genome sequence of the formaldehyde-resistant fungus Byssochlamys spectabilis No. 5 (anamorph Paecilomyces variotii No. 5) (NBRC109023).</title>
        <authorList>
            <person name="Oka T."/>
            <person name="Ekino K."/>
            <person name="Fukuda K."/>
            <person name="Nomura Y."/>
        </authorList>
    </citation>
    <scope>NUCLEOTIDE SEQUENCE [LARGE SCALE GENOMIC DNA]</scope>
    <source>
        <strain evidence="2">No. 5 / NBRC 109023</strain>
    </source>
</reference>
<evidence type="ECO:0000313" key="2">
    <source>
        <dbReference type="Proteomes" id="UP000018001"/>
    </source>
</evidence>
<name>V5FRJ8_BYSSN</name>
<proteinExistence type="predicted"/>